<comment type="caution">
    <text evidence="2">The sequence shown here is derived from an EMBL/GenBank/DDBJ whole genome shotgun (WGS) entry which is preliminary data.</text>
</comment>
<reference evidence="2 3" key="1">
    <citation type="submission" date="2019-03" db="EMBL/GenBank/DDBJ databases">
        <title>Genomic Encyclopedia of Type Strains, Phase IV (KMG-IV): sequencing the most valuable type-strain genomes for metagenomic binning, comparative biology and taxonomic classification.</title>
        <authorList>
            <person name="Goeker M."/>
        </authorList>
    </citation>
    <scope>NUCLEOTIDE SEQUENCE [LARGE SCALE GENOMIC DNA]</scope>
    <source>
        <strain evidence="2 3">DSM 16998</strain>
    </source>
</reference>
<dbReference type="Proteomes" id="UP000295361">
    <property type="component" value="Unassembled WGS sequence"/>
</dbReference>
<keyword evidence="3" id="KW-1185">Reference proteome</keyword>
<dbReference type="SUPFAM" id="SSF144020">
    <property type="entry name" value="FdhE-like"/>
    <property type="match status" value="1"/>
</dbReference>
<proteinExistence type="predicted"/>
<keyword evidence="1" id="KW-1133">Transmembrane helix</keyword>
<organism evidence="2 3">
    <name type="scientific">Roseateles toxinivorans</name>
    <dbReference type="NCBI Taxonomy" id="270368"/>
    <lineage>
        <taxon>Bacteria</taxon>
        <taxon>Pseudomonadati</taxon>
        <taxon>Pseudomonadota</taxon>
        <taxon>Betaproteobacteria</taxon>
        <taxon>Burkholderiales</taxon>
        <taxon>Sphaerotilaceae</taxon>
        <taxon>Roseateles</taxon>
    </lineage>
</organism>
<evidence type="ECO:0000313" key="2">
    <source>
        <dbReference type="EMBL" id="TDP58925.1"/>
    </source>
</evidence>
<gene>
    <name evidence="2" type="ORF">DES47_12023</name>
</gene>
<feature type="transmembrane region" description="Helical" evidence="1">
    <location>
        <begin position="21"/>
        <end position="41"/>
    </location>
</feature>
<dbReference type="InterPro" id="IPR024064">
    <property type="entry name" value="FdhE-like_sf"/>
</dbReference>
<accession>A0A4R6Q9R9</accession>
<name>A0A4R6Q9R9_9BURK</name>
<keyword evidence="1" id="KW-0812">Transmembrane</keyword>
<keyword evidence="1" id="KW-0472">Membrane</keyword>
<sequence>MKLVEGIRKHGFRKWYERELMHSHGYLVLAFICAIGLMAAFEGLFEFHTLADKLMDVASIALCGLVGIWALRRYLYLLMHAEAAAQQAECPGCGTYARFIVVHAREAQAQVRCKQCEHVWPIGE</sequence>
<dbReference type="AlphaFoldDB" id="A0A4R6Q9R9"/>
<dbReference type="EMBL" id="SNXS01000020">
    <property type="protein sequence ID" value="TDP58925.1"/>
    <property type="molecule type" value="Genomic_DNA"/>
</dbReference>
<feature type="transmembrane region" description="Helical" evidence="1">
    <location>
        <begin position="53"/>
        <end position="71"/>
    </location>
</feature>
<evidence type="ECO:0000256" key="1">
    <source>
        <dbReference type="SAM" id="Phobius"/>
    </source>
</evidence>
<evidence type="ECO:0000313" key="3">
    <source>
        <dbReference type="Proteomes" id="UP000295361"/>
    </source>
</evidence>
<dbReference type="RefSeq" id="WP_243748497.1">
    <property type="nucleotide sequence ID" value="NZ_SNXS01000020.1"/>
</dbReference>
<protein>
    <submittedName>
        <fullName evidence="2">Uncharacterized protein</fullName>
    </submittedName>
</protein>
<dbReference type="InParanoid" id="A0A4R6Q9R9"/>